<protein>
    <submittedName>
        <fullName evidence="1">Uncharacterized protein</fullName>
    </submittedName>
</protein>
<gene>
    <name evidence="1" type="ORF">I4F81_010697</name>
</gene>
<evidence type="ECO:0000313" key="1">
    <source>
        <dbReference type="EMBL" id="KAK1868203.1"/>
    </source>
</evidence>
<dbReference type="Proteomes" id="UP000798662">
    <property type="component" value="Chromosome 3"/>
</dbReference>
<evidence type="ECO:0000313" key="2">
    <source>
        <dbReference type="Proteomes" id="UP000798662"/>
    </source>
</evidence>
<reference evidence="1" key="1">
    <citation type="submission" date="2019-11" db="EMBL/GenBank/DDBJ databases">
        <title>Nori genome reveals adaptations in red seaweeds to the harsh intertidal environment.</title>
        <authorList>
            <person name="Wang D."/>
            <person name="Mao Y."/>
        </authorList>
    </citation>
    <scope>NUCLEOTIDE SEQUENCE</scope>
    <source>
        <tissue evidence="1">Gametophyte</tissue>
    </source>
</reference>
<proteinExistence type="predicted"/>
<accession>A0ACC3CEF7</accession>
<dbReference type="EMBL" id="CM020620">
    <property type="protein sequence ID" value="KAK1868203.1"/>
    <property type="molecule type" value="Genomic_DNA"/>
</dbReference>
<keyword evidence="2" id="KW-1185">Reference proteome</keyword>
<organism evidence="1 2">
    <name type="scientific">Pyropia yezoensis</name>
    <name type="common">Susabi-nori</name>
    <name type="synonym">Porphyra yezoensis</name>
    <dbReference type="NCBI Taxonomy" id="2788"/>
    <lineage>
        <taxon>Eukaryota</taxon>
        <taxon>Rhodophyta</taxon>
        <taxon>Bangiophyceae</taxon>
        <taxon>Bangiales</taxon>
        <taxon>Bangiaceae</taxon>
        <taxon>Pyropia</taxon>
    </lineage>
</organism>
<comment type="caution">
    <text evidence="1">The sequence shown here is derived from an EMBL/GenBank/DDBJ whole genome shotgun (WGS) entry which is preliminary data.</text>
</comment>
<name>A0ACC3CEF7_PYRYE</name>
<sequence length="429" mass="44657">MCTTECVCIFYALSSTGYANRLTLHPASKQQDMTAQPPCLSPSPTLLTHSNAAAELPGEGVDTPHRDSLILPRRGRLKRRVPRVIVALLVRIGRAVGVIDGGGGRGGRGGGRRGGRRGWGGCLRRTACPRTRRTASGGGGGSSSSSGGGGGGGGDGGAAPLARPLGPPLPHGTPRRGGQCHRRDSRRRHSAGVRTPLLGRCVPAPHHPGTLDPRPRPPPLALPLFPRRAALALKERDAQAEGVPPPPAADDAHPRPRGQVEDLPPADGPHVVCRHVRAVGGHDADVHVHRRAGGAQARRQARRAHRDDRQRQRVEARRWCRKGAIHKAGVGGRAGRGGGGGSGGNRGRGRGWGGGRGRGGAPFSALGGGRGSARLHRPTGNGAAVRGEGGTDAGGAAPVECPQGRWPFGRTRRHGHGQGEREGRRMGRW</sequence>